<protein>
    <submittedName>
        <fullName evidence="1">Protein NYNRIN-like</fullName>
    </submittedName>
</protein>
<proteinExistence type="predicted"/>
<reference evidence="1 2" key="1">
    <citation type="submission" date="2019-08" db="EMBL/GenBank/DDBJ databases">
        <title>Draft genome sequences of two oriental melons (Cucumis melo L. var makuwa).</title>
        <authorList>
            <person name="Kwon S.-Y."/>
        </authorList>
    </citation>
    <scope>NUCLEOTIDE SEQUENCE [LARGE SCALE GENOMIC DNA]</scope>
    <source>
        <strain evidence="2">cv. SW 3</strain>
        <tissue evidence="1">Leaf</tissue>
    </source>
</reference>
<evidence type="ECO:0000313" key="1">
    <source>
        <dbReference type="EMBL" id="KAA0067235.1"/>
    </source>
</evidence>
<organism evidence="1 2">
    <name type="scientific">Cucumis melo var. makuwa</name>
    <name type="common">Oriental melon</name>
    <dbReference type="NCBI Taxonomy" id="1194695"/>
    <lineage>
        <taxon>Eukaryota</taxon>
        <taxon>Viridiplantae</taxon>
        <taxon>Streptophyta</taxon>
        <taxon>Embryophyta</taxon>
        <taxon>Tracheophyta</taxon>
        <taxon>Spermatophyta</taxon>
        <taxon>Magnoliopsida</taxon>
        <taxon>eudicotyledons</taxon>
        <taxon>Gunneridae</taxon>
        <taxon>Pentapetalae</taxon>
        <taxon>rosids</taxon>
        <taxon>fabids</taxon>
        <taxon>Cucurbitales</taxon>
        <taxon>Cucurbitaceae</taxon>
        <taxon>Benincaseae</taxon>
        <taxon>Cucumis</taxon>
    </lineage>
</organism>
<dbReference type="AlphaFoldDB" id="A0A5A7VND1"/>
<dbReference type="Proteomes" id="UP000321393">
    <property type="component" value="Unassembled WGS sequence"/>
</dbReference>
<accession>A0A5A7VND1</accession>
<sequence length="148" mass="17000">MSKVEVMTTRVAGGGGYFMNQNSERLFKTLSNDERFDLGYKPSIYDKIRLQEEKKKRHSAKLEMRKFDPSLKFILALYDIFKSAGISYSSHDFDLKDGLLTKMESLSIAVVAQEASFEGNTIYACPPDFELNNWDIVDLPTFSKEFQE</sequence>
<dbReference type="EMBL" id="SSTE01000601">
    <property type="protein sequence ID" value="KAA0067235.1"/>
    <property type="molecule type" value="Genomic_DNA"/>
</dbReference>
<evidence type="ECO:0000313" key="2">
    <source>
        <dbReference type="Proteomes" id="UP000321393"/>
    </source>
</evidence>
<comment type="caution">
    <text evidence="1">The sequence shown here is derived from an EMBL/GenBank/DDBJ whole genome shotgun (WGS) entry which is preliminary data.</text>
</comment>
<gene>
    <name evidence="1" type="ORF">E6C27_scaffold418G00460</name>
</gene>
<name>A0A5A7VND1_CUCMM</name>